<evidence type="ECO:0000256" key="2">
    <source>
        <dbReference type="ARBA" id="ARBA00023125"/>
    </source>
</evidence>
<gene>
    <name evidence="5" type="ORF">ACFSSA_05610</name>
</gene>
<keyword evidence="2" id="KW-0238">DNA-binding</keyword>
<dbReference type="InterPro" id="IPR011051">
    <property type="entry name" value="RmlC_Cupin_sf"/>
</dbReference>
<evidence type="ECO:0000313" key="6">
    <source>
        <dbReference type="Proteomes" id="UP001597375"/>
    </source>
</evidence>
<dbReference type="InterPro" id="IPR009057">
    <property type="entry name" value="Homeodomain-like_sf"/>
</dbReference>
<organism evidence="5 6">
    <name type="scientific">Luteolibacter algae</name>
    <dbReference type="NCBI Taxonomy" id="454151"/>
    <lineage>
        <taxon>Bacteria</taxon>
        <taxon>Pseudomonadati</taxon>
        <taxon>Verrucomicrobiota</taxon>
        <taxon>Verrucomicrobiia</taxon>
        <taxon>Verrucomicrobiales</taxon>
        <taxon>Verrucomicrobiaceae</taxon>
        <taxon>Luteolibacter</taxon>
    </lineage>
</organism>
<dbReference type="PANTHER" id="PTHR43280">
    <property type="entry name" value="ARAC-FAMILY TRANSCRIPTIONAL REGULATOR"/>
    <property type="match status" value="1"/>
</dbReference>
<evidence type="ECO:0000259" key="4">
    <source>
        <dbReference type="PROSITE" id="PS01124"/>
    </source>
</evidence>
<dbReference type="PANTHER" id="PTHR43280:SF2">
    <property type="entry name" value="HTH-TYPE TRANSCRIPTIONAL REGULATOR EXSA"/>
    <property type="match status" value="1"/>
</dbReference>
<dbReference type="Proteomes" id="UP001597375">
    <property type="component" value="Unassembled WGS sequence"/>
</dbReference>
<dbReference type="EMBL" id="JBHUIT010000003">
    <property type="protein sequence ID" value="MFD2256144.1"/>
    <property type="molecule type" value="Genomic_DNA"/>
</dbReference>
<keyword evidence="1" id="KW-0805">Transcription regulation</keyword>
<dbReference type="Pfam" id="PF07883">
    <property type="entry name" value="Cupin_2"/>
    <property type="match status" value="1"/>
</dbReference>
<evidence type="ECO:0000256" key="1">
    <source>
        <dbReference type="ARBA" id="ARBA00023015"/>
    </source>
</evidence>
<dbReference type="SUPFAM" id="SSF51182">
    <property type="entry name" value="RmlC-like cupins"/>
    <property type="match status" value="1"/>
</dbReference>
<evidence type="ECO:0000313" key="5">
    <source>
        <dbReference type="EMBL" id="MFD2256144.1"/>
    </source>
</evidence>
<dbReference type="PRINTS" id="PR00032">
    <property type="entry name" value="HTHARAC"/>
</dbReference>
<proteinExistence type="predicted"/>
<sequence>MPKGPLEADNCSPLLNAIQRGGVEFFAYGRGQYPGKRLAVNQLPGLRTVGYWDAIGVQAWGLPMHRNEGIEICCLLNGETVFATDSEQWILRPGDITITRPWQRHRLGDPHIGACKLFWFIIDVESGNGRAAWEFPSWIGPDADSRRALLRIFRKNQRCYIGDKNGRLHDMLSDACGRLAAGGDLSTAIISNLINHVMVEVGVRLSGGIPDGMSDPQGFDRTIREFFRGLELSFEKAAEPWTVADIARVCRVGVTYLTASSRSIFNTTPSDQLNKVRLFHAARMLKANPDLRVTEIAMLTGFNTSQYFATRFRKQFRMSPREYRSAGSPDAHP</sequence>
<dbReference type="Pfam" id="PF12833">
    <property type="entry name" value="HTH_18"/>
    <property type="match status" value="1"/>
</dbReference>
<protein>
    <submittedName>
        <fullName evidence="5">AraC family transcriptional regulator</fullName>
    </submittedName>
</protein>
<keyword evidence="3" id="KW-0804">Transcription</keyword>
<dbReference type="SMART" id="SM00342">
    <property type="entry name" value="HTH_ARAC"/>
    <property type="match status" value="1"/>
</dbReference>
<dbReference type="InterPro" id="IPR013096">
    <property type="entry name" value="Cupin_2"/>
</dbReference>
<dbReference type="Gene3D" id="2.60.120.10">
    <property type="entry name" value="Jelly Rolls"/>
    <property type="match status" value="1"/>
</dbReference>
<dbReference type="Gene3D" id="1.10.10.60">
    <property type="entry name" value="Homeodomain-like"/>
    <property type="match status" value="1"/>
</dbReference>
<reference evidence="6" key="1">
    <citation type="journal article" date="2019" name="Int. J. Syst. Evol. Microbiol.">
        <title>The Global Catalogue of Microorganisms (GCM) 10K type strain sequencing project: providing services to taxonomists for standard genome sequencing and annotation.</title>
        <authorList>
            <consortium name="The Broad Institute Genomics Platform"/>
            <consortium name="The Broad Institute Genome Sequencing Center for Infectious Disease"/>
            <person name="Wu L."/>
            <person name="Ma J."/>
        </authorList>
    </citation>
    <scope>NUCLEOTIDE SEQUENCE [LARGE SCALE GENOMIC DNA]</scope>
    <source>
        <strain evidence="6">CGMCC 4.7106</strain>
    </source>
</reference>
<name>A0ABW5D5Z8_9BACT</name>
<dbReference type="InterPro" id="IPR014710">
    <property type="entry name" value="RmlC-like_jellyroll"/>
</dbReference>
<dbReference type="RefSeq" id="WP_386819115.1">
    <property type="nucleotide sequence ID" value="NZ_JBHUIT010000003.1"/>
</dbReference>
<dbReference type="InterPro" id="IPR018062">
    <property type="entry name" value="HTH_AraC-typ_CS"/>
</dbReference>
<feature type="domain" description="HTH araC/xylS-type" evidence="4">
    <location>
        <begin position="224"/>
        <end position="326"/>
    </location>
</feature>
<dbReference type="PROSITE" id="PS01124">
    <property type="entry name" value="HTH_ARAC_FAMILY_2"/>
    <property type="match status" value="1"/>
</dbReference>
<dbReference type="InterPro" id="IPR018060">
    <property type="entry name" value="HTH_AraC"/>
</dbReference>
<accession>A0ABW5D5Z8</accession>
<dbReference type="PROSITE" id="PS00041">
    <property type="entry name" value="HTH_ARAC_FAMILY_1"/>
    <property type="match status" value="1"/>
</dbReference>
<dbReference type="InterPro" id="IPR020449">
    <property type="entry name" value="Tscrpt_reg_AraC-type_HTH"/>
</dbReference>
<keyword evidence="6" id="KW-1185">Reference proteome</keyword>
<evidence type="ECO:0000256" key="3">
    <source>
        <dbReference type="ARBA" id="ARBA00023163"/>
    </source>
</evidence>
<comment type="caution">
    <text evidence="5">The sequence shown here is derived from an EMBL/GenBank/DDBJ whole genome shotgun (WGS) entry which is preliminary data.</text>
</comment>
<dbReference type="SUPFAM" id="SSF46689">
    <property type="entry name" value="Homeodomain-like"/>
    <property type="match status" value="1"/>
</dbReference>